<comment type="caution">
    <text evidence="1">The sequence shown here is derived from an EMBL/GenBank/DDBJ whole genome shotgun (WGS) entry which is preliminary data.</text>
</comment>
<protein>
    <submittedName>
        <fullName evidence="1">Uncharacterized protein</fullName>
    </submittedName>
</protein>
<dbReference type="SUPFAM" id="SSF52402">
    <property type="entry name" value="Adenine nucleotide alpha hydrolases-like"/>
    <property type="match status" value="1"/>
</dbReference>
<dbReference type="EMBL" id="NHOA01000153">
    <property type="protein sequence ID" value="PHQ37486.1"/>
    <property type="molecule type" value="Genomic_DNA"/>
</dbReference>
<organism evidence="1 2">
    <name type="scientific">Halorubrum persicum</name>
    <dbReference type="NCBI Taxonomy" id="1383844"/>
    <lineage>
        <taxon>Archaea</taxon>
        <taxon>Methanobacteriati</taxon>
        <taxon>Methanobacteriota</taxon>
        <taxon>Stenosarchaea group</taxon>
        <taxon>Halobacteria</taxon>
        <taxon>Halobacteriales</taxon>
        <taxon>Haloferacaceae</taxon>
        <taxon>Halorubrum</taxon>
    </lineage>
</organism>
<dbReference type="RefSeq" id="WP_099256744.1">
    <property type="nucleotide sequence ID" value="NZ_NHOA01000153.1"/>
</dbReference>
<evidence type="ECO:0000313" key="1">
    <source>
        <dbReference type="EMBL" id="PHQ37486.1"/>
    </source>
</evidence>
<name>A0A2G1WET5_9EURY</name>
<evidence type="ECO:0000313" key="2">
    <source>
        <dbReference type="Proteomes" id="UP000222824"/>
    </source>
</evidence>
<accession>A0A2G1WET5</accession>
<sequence>MYLDYDRSGWDDYTVGESLQIAEAGGDIEVVDITVVRIKRGNDPDSTREDSQNRAVRIWDDTRMDVVFLDTRTTAESLVAVVEDDNLDIMFSENQAKDDDFNFIRVPFTKALSYEWAVIVNALDARSHSKGTSRPFAASSRTP</sequence>
<reference evidence="1 2" key="1">
    <citation type="journal article" date="2014" name="Front. Microbiol.">
        <title>Population and genomic analysis of the genus Halorubrum.</title>
        <authorList>
            <person name="Fullmer M.S."/>
            <person name="Soucy S.M."/>
            <person name="Swithers K.S."/>
            <person name="Makkay A.M."/>
            <person name="Wheeler R."/>
            <person name="Ventosa A."/>
            <person name="Gogarten J.P."/>
            <person name="Papke R.T."/>
        </authorList>
    </citation>
    <scope>NUCLEOTIDE SEQUENCE [LARGE SCALE GENOMIC DNA]</scope>
    <source>
        <strain evidence="1 2">C49</strain>
    </source>
</reference>
<gene>
    <name evidence="1" type="ORF">DJ69_16810</name>
</gene>
<dbReference type="Proteomes" id="UP000222824">
    <property type="component" value="Unassembled WGS sequence"/>
</dbReference>
<dbReference type="AlphaFoldDB" id="A0A2G1WET5"/>
<proteinExistence type="predicted"/>
<keyword evidence="2" id="KW-1185">Reference proteome</keyword>